<feature type="compositionally biased region" description="Low complexity" evidence="11">
    <location>
        <begin position="542"/>
        <end position="556"/>
    </location>
</feature>
<comment type="subcellular location">
    <subcellularLocation>
        <location evidence="1">Nucleus</location>
    </subcellularLocation>
</comment>
<feature type="compositionally biased region" description="Basic and acidic residues" evidence="11">
    <location>
        <begin position="485"/>
        <end position="497"/>
    </location>
</feature>
<dbReference type="Proteomes" id="UP001243989">
    <property type="component" value="Unassembled WGS sequence"/>
</dbReference>
<keyword evidence="4 10" id="KW-0489">Methyltransferase</keyword>
<dbReference type="GO" id="GO:0005737">
    <property type="term" value="C:cytoplasm"/>
    <property type="evidence" value="ECO:0007669"/>
    <property type="project" value="TreeGrafter"/>
</dbReference>
<evidence type="ECO:0000256" key="4">
    <source>
        <dbReference type="ARBA" id="ARBA00022603"/>
    </source>
</evidence>
<evidence type="ECO:0000256" key="6">
    <source>
        <dbReference type="ARBA" id="ARBA00022691"/>
    </source>
</evidence>
<comment type="similarity">
    <text evidence="2 10">Belongs to the class I-like SAM-binding methyltransferase superfamily. RsmB/NOP family.</text>
</comment>
<dbReference type="Pfam" id="PF25378">
    <property type="entry name" value="PUA_NSUN2"/>
    <property type="match status" value="1"/>
</dbReference>
<feature type="binding site" evidence="10">
    <location>
        <position position="278"/>
    </location>
    <ligand>
        <name>S-adenosyl-L-methionine</name>
        <dbReference type="ChEBI" id="CHEBI:59789"/>
    </ligand>
</feature>
<evidence type="ECO:0000256" key="10">
    <source>
        <dbReference type="PROSITE-ProRule" id="PRU01023"/>
    </source>
</evidence>
<feature type="compositionally biased region" description="Basic and acidic residues" evidence="11">
    <location>
        <begin position="524"/>
        <end position="538"/>
    </location>
</feature>
<evidence type="ECO:0000313" key="13">
    <source>
        <dbReference type="EMBL" id="KAK1640944.1"/>
    </source>
</evidence>
<dbReference type="PRINTS" id="PR02008">
    <property type="entry name" value="RCMTFAMILY"/>
</dbReference>
<evidence type="ECO:0000256" key="3">
    <source>
        <dbReference type="ARBA" id="ARBA00022555"/>
    </source>
</evidence>
<keyword evidence="9" id="KW-0539">Nucleus</keyword>
<evidence type="ECO:0000256" key="11">
    <source>
        <dbReference type="SAM" id="MobiDB-lite"/>
    </source>
</evidence>
<dbReference type="Pfam" id="PF25376">
    <property type="entry name" value="Pre-PUA_NSUN2"/>
    <property type="match status" value="1"/>
</dbReference>
<evidence type="ECO:0000256" key="9">
    <source>
        <dbReference type="ARBA" id="ARBA00023242"/>
    </source>
</evidence>
<dbReference type="PROSITE" id="PS51686">
    <property type="entry name" value="SAM_MT_RSMB_NOP"/>
    <property type="match status" value="1"/>
</dbReference>
<dbReference type="PROSITE" id="PS01153">
    <property type="entry name" value="NOL1_NOP2_SUN"/>
    <property type="match status" value="1"/>
</dbReference>
<keyword evidence="3" id="KW-0820">tRNA-binding</keyword>
<dbReference type="SUPFAM" id="SSF53335">
    <property type="entry name" value="S-adenosyl-L-methionine-dependent methyltransferases"/>
    <property type="match status" value="1"/>
</dbReference>
<gene>
    <name evidence="13" type="ORF">BDP81DRAFT_468540</name>
</gene>
<dbReference type="RefSeq" id="XP_060449551.1">
    <property type="nucleotide sequence ID" value="XM_060594490.1"/>
</dbReference>
<dbReference type="PANTHER" id="PTHR22808:SF1">
    <property type="entry name" value="RNA CYTOSINE-C(5)-METHYLTRANSFERASE NSUN2-RELATED"/>
    <property type="match status" value="1"/>
</dbReference>
<dbReference type="PANTHER" id="PTHR22808">
    <property type="entry name" value="NCL1 YEAST -RELATED NOL1/NOP2/FMU SUN DOMAIN-CONTAINING"/>
    <property type="match status" value="1"/>
</dbReference>
<feature type="binding site" evidence="10">
    <location>
        <position position="251"/>
    </location>
    <ligand>
        <name>S-adenosyl-L-methionine</name>
        <dbReference type="ChEBI" id="CHEBI:59789"/>
    </ligand>
</feature>
<feature type="region of interest" description="Disordered" evidence="11">
    <location>
        <begin position="219"/>
        <end position="244"/>
    </location>
</feature>
<keyword evidence="7" id="KW-0819">tRNA processing</keyword>
<accession>A0AAJ0EJE4</accession>
<dbReference type="InterPro" id="IPR057286">
    <property type="entry name" value="PUA_NSUN2"/>
</dbReference>
<dbReference type="InterPro" id="IPR001678">
    <property type="entry name" value="MeTrfase_RsmB-F_NOP2_dom"/>
</dbReference>
<feature type="domain" description="SAM-dependent MTase RsmB/NOP-type" evidence="12">
    <location>
        <begin position="65"/>
        <end position="480"/>
    </location>
</feature>
<keyword evidence="5 10" id="KW-0808">Transferase</keyword>
<organism evidence="13 14">
    <name type="scientific">Colletotrichum phormii</name>
    <dbReference type="NCBI Taxonomy" id="359342"/>
    <lineage>
        <taxon>Eukaryota</taxon>
        <taxon>Fungi</taxon>
        <taxon>Dikarya</taxon>
        <taxon>Ascomycota</taxon>
        <taxon>Pezizomycotina</taxon>
        <taxon>Sordariomycetes</taxon>
        <taxon>Hypocreomycetidae</taxon>
        <taxon>Glomerellales</taxon>
        <taxon>Glomerellaceae</taxon>
        <taxon>Colletotrichum</taxon>
        <taxon>Colletotrichum acutatum species complex</taxon>
    </lineage>
</organism>
<dbReference type="AlphaFoldDB" id="A0AAJ0EJE4"/>
<feature type="binding site" evidence="10">
    <location>
        <begin position="184"/>
        <end position="190"/>
    </location>
    <ligand>
        <name>S-adenosyl-L-methionine</name>
        <dbReference type="ChEBI" id="CHEBI:59789"/>
    </ligand>
</feature>
<keyword evidence="6 10" id="KW-0949">S-adenosyl-L-methionine</keyword>
<dbReference type="InterPro" id="IPR057285">
    <property type="entry name" value="Pre-PUA_NSUN2"/>
</dbReference>
<dbReference type="InterPro" id="IPR018314">
    <property type="entry name" value="RsmB/NOL1/NOP2-like_CS"/>
</dbReference>
<proteinExistence type="inferred from homology"/>
<dbReference type="GO" id="GO:0030488">
    <property type="term" value="P:tRNA methylation"/>
    <property type="evidence" value="ECO:0007669"/>
    <property type="project" value="UniProtKB-ARBA"/>
</dbReference>
<feature type="region of interest" description="Disordered" evidence="11">
    <location>
        <begin position="485"/>
        <end position="622"/>
    </location>
</feature>
<dbReference type="InterPro" id="IPR029063">
    <property type="entry name" value="SAM-dependent_MTases_sf"/>
</dbReference>
<comment type="caution">
    <text evidence="13">The sequence shown here is derived from an EMBL/GenBank/DDBJ whole genome shotgun (WGS) entry which is preliminary data.</text>
</comment>
<evidence type="ECO:0000256" key="8">
    <source>
        <dbReference type="ARBA" id="ARBA00022884"/>
    </source>
</evidence>
<evidence type="ECO:0000256" key="7">
    <source>
        <dbReference type="ARBA" id="ARBA00022694"/>
    </source>
</evidence>
<evidence type="ECO:0000313" key="14">
    <source>
        <dbReference type="Proteomes" id="UP001243989"/>
    </source>
</evidence>
<dbReference type="GO" id="GO:0000049">
    <property type="term" value="F:tRNA binding"/>
    <property type="evidence" value="ECO:0007669"/>
    <property type="project" value="UniProtKB-KW"/>
</dbReference>
<evidence type="ECO:0000256" key="1">
    <source>
        <dbReference type="ARBA" id="ARBA00004123"/>
    </source>
</evidence>
<dbReference type="InterPro" id="IPR023267">
    <property type="entry name" value="RCMT"/>
</dbReference>
<dbReference type="InterPro" id="IPR049560">
    <property type="entry name" value="MeTrfase_RsmB-F_NOP2_cat"/>
</dbReference>
<reference evidence="13" key="1">
    <citation type="submission" date="2021-06" db="EMBL/GenBank/DDBJ databases">
        <title>Comparative genomics, transcriptomics and evolutionary studies reveal genomic signatures of adaptation to plant cell wall in hemibiotrophic fungi.</title>
        <authorList>
            <consortium name="DOE Joint Genome Institute"/>
            <person name="Baroncelli R."/>
            <person name="Diaz J.F."/>
            <person name="Benocci T."/>
            <person name="Peng M."/>
            <person name="Battaglia E."/>
            <person name="Haridas S."/>
            <person name="Andreopoulos W."/>
            <person name="Labutti K."/>
            <person name="Pangilinan J."/>
            <person name="Floch G.L."/>
            <person name="Makela M.R."/>
            <person name="Henrissat B."/>
            <person name="Grigoriev I.V."/>
            <person name="Crouch J.A."/>
            <person name="De Vries R.P."/>
            <person name="Sukno S.A."/>
            <person name="Thon M.R."/>
        </authorList>
    </citation>
    <scope>NUCLEOTIDE SEQUENCE</scope>
    <source>
        <strain evidence="13">CBS 102054</strain>
    </source>
</reference>
<protein>
    <submittedName>
        <fullName evidence="13">NOL1/NOP2/sun family protein</fullName>
    </submittedName>
</protein>
<evidence type="ECO:0000256" key="5">
    <source>
        <dbReference type="ARBA" id="ARBA00022679"/>
    </source>
</evidence>
<keyword evidence="8 10" id="KW-0694">RNA-binding</keyword>
<dbReference type="PRINTS" id="PR02011">
    <property type="entry name" value="RCMTNCL1"/>
</dbReference>
<feature type="compositionally biased region" description="Basic residues" evidence="11">
    <location>
        <begin position="1"/>
        <end position="13"/>
    </location>
</feature>
<sequence length="897" mass="99616">MGRKFRGGKKGKSRGGSNAEGGGDRGRQPRSESWQNYPAVKKENERLQRYYNTIFGLSEEEQGPFWDALRRDLPNSFRFCGSKGHALAVKKLLQSRYMPEIQNIQHADGRTVEPPQPLSWYPNELAWWMTTPKNIIRKYPPFAAFQKFLVSETTVGNISRQEVVSMIPPLLMDVRPGMTVLDMCAAPGSKAGQLLEMIHLGEEARVRKVLRAFAQEDGLDLGDETEEERQADLSADPSDSGRTTGLLIANDSDYKRGHMLVHQLKRLGSPNLLVTNHDATQYPAIKLPSNPETPTKPRYLKFDRILADVPCSGDGTMRKNMNLWKDWQPGNALGLHVTQVRILLRALAMLKVGGRVVYSTCSMNPVENESVVAAAIDRAGGPDKVEIVDCSNELQSLVRAPGMKKWQIMDKSGRLWSSQAEVDEWTKNSTEGVAPGRLVETMFPPLEGSVCADLPLERCMRVYAHQQDTGGFFITVLQKKAEVKIRPEDQKQGDETTKSNGATAAATPAIATPATETAAETENTETKMEVDAAEKTEEVVEAAEAAPETAPETTTEATEEVKSEEKAEEAEHDATNGVKRPREDEAADGETQETKKAKLEATTTTTTQEKPKNSNRNIHGRVEEPFKYLDPKHEVIKNIREFYHISSRFPDDRYMVRNATGEPAKAVYYTSALARDILSENEGRGIKVIHGGVKMFMKQDAPSAEICRWRIQSEGMPILQGYVGEQRVVRLTKKETLRRLLIEMFPRIADGEWEQMGEIGERVRDIGMGCCVLRVEPDGSDPAFSERMALPLWKSIHSLNLMLPKEDRTAMLLRIFNDTTPLINNSLQKQRAIDEAAKKQAAAEDAAEDAYVAEKELIDIEDAPTPEGMEIESAPVVAEAEDTAAAAAAVAPTTEEA</sequence>
<feature type="binding site" evidence="10">
    <location>
        <position position="308"/>
    </location>
    <ligand>
        <name>S-adenosyl-L-methionine</name>
        <dbReference type="ChEBI" id="CHEBI:59789"/>
    </ligand>
</feature>
<keyword evidence="14" id="KW-1185">Reference proteome</keyword>
<dbReference type="Pfam" id="PF01189">
    <property type="entry name" value="Methyltr_RsmB-F"/>
    <property type="match status" value="1"/>
</dbReference>
<feature type="active site" description="Nucleophile" evidence="10">
    <location>
        <position position="361"/>
    </location>
</feature>
<dbReference type="EMBL" id="JAHMHQ010000003">
    <property type="protein sequence ID" value="KAK1640944.1"/>
    <property type="molecule type" value="Genomic_DNA"/>
</dbReference>
<evidence type="ECO:0000256" key="2">
    <source>
        <dbReference type="ARBA" id="ARBA00007494"/>
    </source>
</evidence>
<feature type="region of interest" description="Disordered" evidence="11">
    <location>
        <begin position="1"/>
        <end position="39"/>
    </location>
</feature>
<dbReference type="GO" id="GO:0016428">
    <property type="term" value="F:tRNA (cytidine-5-)-methyltransferase activity"/>
    <property type="evidence" value="ECO:0007669"/>
    <property type="project" value="InterPro"/>
</dbReference>
<dbReference type="GeneID" id="85479352"/>
<evidence type="ECO:0000259" key="12">
    <source>
        <dbReference type="PROSITE" id="PS51686"/>
    </source>
</evidence>
<feature type="compositionally biased region" description="Acidic residues" evidence="11">
    <location>
        <begin position="219"/>
        <end position="229"/>
    </location>
</feature>
<dbReference type="Gene3D" id="3.40.50.150">
    <property type="entry name" value="Vaccinia Virus protein VP39"/>
    <property type="match status" value="1"/>
</dbReference>
<feature type="compositionally biased region" description="Low complexity" evidence="11">
    <location>
        <begin position="502"/>
        <end position="521"/>
    </location>
</feature>
<dbReference type="GO" id="GO:0005634">
    <property type="term" value="C:nucleus"/>
    <property type="evidence" value="ECO:0007669"/>
    <property type="project" value="UniProtKB-SubCell"/>
</dbReference>
<name>A0AAJ0EJE4_9PEZI</name>
<dbReference type="InterPro" id="IPR023270">
    <property type="entry name" value="RCMT_NCL1"/>
</dbReference>